<feature type="compositionally biased region" description="Basic and acidic residues" evidence="2">
    <location>
        <begin position="913"/>
        <end position="922"/>
    </location>
</feature>
<dbReference type="Pfam" id="PF13589">
    <property type="entry name" value="HATPase_c_3"/>
    <property type="match status" value="1"/>
</dbReference>
<keyword evidence="5" id="KW-1185">Reference proteome</keyword>
<proteinExistence type="inferred from homology"/>
<dbReference type="GO" id="GO:0140664">
    <property type="term" value="F:ATP-dependent DNA damage sensor activity"/>
    <property type="evidence" value="ECO:0007669"/>
    <property type="project" value="InterPro"/>
</dbReference>
<feature type="region of interest" description="Disordered" evidence="2">
    <location>
        <begin position="336"/>
        <end position="365"/>
    </location>
</feature>
<feature type="region of interest" description="Disordered" evidence="2">
    <location>
        <begin position="906"/>
        <end position="945"/>
    </location>
</feature>
<dbReference type="Proteomes" id="UP000800041">
    <property type="component" value="Unassembled WGS sequence"/>
</dbReference>
<dbReference type="InterPro" id="IPR014790">
    <property type="entry name" value="MutL_C"/>
</dbReference>
<gene>
    <name evidence="4" type="ORF">K402DRAFT_456882</name>
</gene>
<feature type="compositionally biased region" description="Low complexity" evidence="2">
    <location>
        <begin position="431"/>
        <end position="447"/>
    </location>
</feature>
<evidence type="ECO:0000256" key="1">
    <source>
        <dbReference type="ARBA" id="ARBA00006082"/>
    </source>
</evidence>
<name>A0A6G1GQ37_9PEZI</name>
<dbReference type="InterPro" id="IPR042120">
    <property type="entry name" value="MutL_C_dimsub"/>
</dbReference>
<feature type="compositionally biased region" description="Basic residues" evidence="2">
    <location>
        <begin position="421"/>
        <end position="430"/>
    </location>
</feature>
<dbReference type="SUPFAM" id="SSF55874">
    <property type="entry name" value="ATPase domain of HSP90 chaperone/DNA topoisomerase II/histidine kinase"/>
    <property type="match status" value="1"/>
</dbReference>
<evidence type="ECO:0000313" key="4">
    <source>
        <dbReference type="EMBL" id="KAF1983055.1"/>
    </source>
</evidence>
<dbReference type="InterPro" id="IPR037198">
    <property type="entry name" value="MutL_C_sf"/>
</dbReference>
<dbReference type="SMART" id="SM00853">
    <property type="entry name" value="MutL_C"/>
    <property type="match status" value="1"/>
</dbReference>
<evidence type="ECO:0000256" key="2">
    <source>
        <dbReference type="SAM" id="MobiDB-lite"/>
    </source>
</evidence>
<dbReference type="InterPro" id="IPR038973">
    <property type="entry name" value="MutL/Mlh/Pms-like"/>
</dbReference>
<dbReference type="EMBL" id="ML977178">
    <property type="protein sequence ID" value="KAF1983055.1"/>
    <property type="molecule type" value="Genomic_DNA"/>
</dbReference>
<accession>A0A6G1GQ37</accession>
<feature type="region of interest" description="Disordered" evidence="2">
    <location>
        <begin position="1"/>
        <end position="23"/>
    </location>
</feature>
<dbReference type="InterPro" id="IPR036890">
    <property type="entry name" value="HATPase_C_sf"/>
</dbReference>
<dbReference type="Gene3D" id="3.30.565.10">
    <property type="entry name" value="Histidine kinase-like ATPase, C-terminal domain"/>
    <property type="match status" value="1"/>
</dbReference>
<comment type="similarity">
    <text evidence="1">Belongs to the DNA mismatch repair MutL/HexB family.</text>
</comment>
<evidence type="ECO:0000313" key="5">
    <source>
        <dbReference type="Proteomes" id="UP000800041"/>
    </source>
</evidence>
<feature type="domain" description="MutL C-terminal dimerisation" evidence="3">
    <location>
        <begin position="730"/>
        <end position="978"/>
    </location>
</feature>
<dbReference type="OrthoDB" id="429932at2759"/>
<dbReference type="GO" id="GO:0016887">
    <property type="term" value="F:ATP hydrolysis activity"/>
    <property type="evidence" value="ECO:0007669"/>
    <property type="project" value="InterPro"/>
</dbReference>
<dbReference type="SUPFAM" id="SSF118116">
    <property type="entry name" value="DNA mismatch repair protein MutL"/>
    <property type="match status" value="2"/>
</dbReference>
<feature type="region of interest" description="Disordered" evidence="2">
    <location>
        <begin position="421"/>
        <end position="500"/>
    </location>
</feature>
<dbReference type="PANTHER" id="PTHR10073:SF47">
    <property type="entry name" value="DNA MISMATCH REPAIR PROTEIN MLH3"/>
    <property type="match status" value="1"/>
</dbReference>
<dbReference type="GO" id="GO:0005524">
    <property type="term" value="F:ATP binding"/>
    <property type="evidence" value="ECO:0007669"/>
    <property type="project" value="InterPro"/>
</dbReference>
<sequence length="1073" mass="118361">MELKSARSMATPEHSSPNRPPAQIQQLPAEVIAQIKSSTIITSLGEVIVNLVKNSLDAGASKIEVQVDYRRGGCIVEDDGLGVPPSEFKEEGGLGKLYHTSKYRALATAHGRNGTFLASLSALSLLTIISCHHAYRSHNSVSFHKSTVISRQCPAPNHQHVHSRDHGTRVIVRDLFGNMPVRVKHRVALSDDRAESERLWQSLREELCGLLIAWTEPVSLKVSDVENSRTIAVNHYAGRSASSSNSSRGMNRHERVLHSMSQCGLVGQYLLRAWIPVSASSKSTQVRGAISLDPAPSKRIQFISFGIHPLVSRGHNELYDHINQLFQSSSFGTVEDESEIDETEKERRKRDRRFKSDGYTNRQLSGGRKGIDKWPMFYLNISLGKDSDKVLPERYLEHQSTLHEICAVVEAMVTQWLSAHHFRTRKRRNRTTSTDRPVSASPPAQSDDPPRSISKRGNSPESSLAAAGLVGRATRREANNSDRKRKRSGHDSLGDPIRPYTGITSFNELSRIKSGKPEYYENLWAAKRIPKVIESGTQAERADANTPNFSKFAATPIEPGELGQRLTLSRTESCLDARTDDHVRRLTDHGEEIVEWKDPISHETFLINARTGATLPAAAYEKEEVAKSKLNTARIPSHERLTQKRVQDAPSQKQTGREWVEGFLKEWDNPVFRQSEASIPRTSFDLPTPGTSNGRHGCCNKRLEMEKAFQEASISTKTKLSKEALSRAQVIAQVDKKFILVRIDTKKQGDGEIHDKNEKETDQTLVLIDQHAADERCKLEELMTELCAAPTKDSPTYRSSLGFTPGVKSSLLPKPASFEVSAEEGRLLELHAAHFANWGIVYDVAGGGGTNARDSSNTKSAVTSAKARHVVQVLTLSVVIAERAKTEPKLLISLIRAEVWKLAESSTTKTARPSRDGERDDSGVITPPTTHADNTAEELSAETKSDSWLNRTASCPQGILDMLNSRACRSAIMFNDTLTTDECTRLVKKLAGCAFPFQCAHGRPSMVPLIGLGHGGAGFANSSISNTAPPPPGLLPAYSGRDAAVEKESGFAASYRRWRGEMEGDRRDVDGGC</sequence>
<dbReference type="Gene3D" id="3.30.1540.20">
    <property type="entry name" value="MutL, C-terminal domain, dimerisation subdomain"/>
    <property type="match status" value="1"/>
</dbReference>
<organism evidence="4 5">
    <name type="scientific">Aulographum hederae CBS 113979</name>
    <dbReference type="NCBI Taxonomy" id="1176131"/>
    <lineage>
        <taxon>Eukaryota</taxon>
        <taxon>Fungi</taxon>
        <taxon>Dikarya</taxon>
        <taxon>Ascomycota</taxon>
        <taxon>Pezizomycotina</taxon>
        <taxon>Dothideomycetes</taxon>
        <taxon>Pleosporomycetidae</taxon>
        <taxon>Aulographales</taxon>
        <taxon>Aulographaceae</taxon>
    </lineage>
</organism>
<reference evidence="4" key="1">
    <citation type="journal article" date="2020" name="Stud. Mycol.">
        <title>101 Dothideomycetes genomes: a test case for predicting lifestyles and emergence of pathogens.</title>
        <authorList>
            <person name="Haridas S."/>
            <person name="Albert R."/>
            <person name="Binder M."/>
            <person name="Bloem J."/>
            <person name="Labutti K."/>
            <person name="Salamov A."/>
            <person name="Andreopoulos B."/>
            <person name="Baker S."/>
            <person name="Barry K."/>
            <person name="Bills G."/>
            <person name="Bluhm B."/>
            <person name="Cannon C."/>
            <person name="Castanera R."/>
            <person name="Culley D."/>
            <person name="Daum C."/>
            <person name="Ezra D."/>
            <person name="Gonzalez J."/>
            <person name="Henrissat B."/>
            <person name="Kuo A."/>
            <person name="Liang C."/>
            <person name="Lipzen A."/>
            <person name="Lutzoni F."/>
            <person name="Magnuson J."/>
            <person name="Mondo S."/>
            <person name="Nolan M."/>
            <person name="Ohm R."/>
            <person name="Pangilinan J."/>
            <person name="Park H.-J."/>
            <person name="Ramirez L."/>
            <person name="Alfaro M."/>
            <person name="Sun H."/>
            <person name="Tritt A."/>
            <person name="Yoshinaga Y."/>
            <person name="Zwiers L.-H."/>
            <person name="Turgeon B."/>
            <person name="Goodwin S."/>
            <person name="Spatafora J."/>
            <person name="Crous P."/>
            <person name="Grigoriev I."/>
        </authorList>
    </citation>
    <scope>NUCLEOTIDE SEQUENCE</scope>
    <source>
        <strain evidence="4">CBS 113979</strain>
    </source>
</reference>
<dbReference type="GO" id="GO:0032300">
    <property type="term" value="C:mismatch repair complex"/>
    <property type="evidence" value="ECO:0007669"/>
    <property type="project" value="InterPro"/>
</dbReference>
<dbReference type="GO" id="GO:0006298">
    <property type="term" value="P:mismatch repair"/>
    <property type="evidence" value="ECO:0007669"/>
    <property type="project" value="InterPro"/>
</dbReference>
<protein>
    <recommendedName>
        <fullName evidence="3">MutL C-terminal dimerisation domain-containing protein</fullName>
    </recommendedName>
</protein>
<evidence type="ECO:0000259" key="3">
    <source>
        <dbReference type="SMART" id="SM00853"/>
    </source>
</evidence>
<dbReference type="AlphaFoldDB" id="A0A6G1GQ37"/>
<dbReference type="PANTHER" id="PTHR10073">
    <property type="entry name" value="DNA MISMATCH REPAIR PROTEIN MLH, PMS, MUTL"/>
    <property type="match status" value="1"/>
</dbReference>